<dbReference type="AlphaFoldDB" id="A0A1L9VAB5"/>
<reference evidence="2" key="1">
    <citation type="journal article" date="2017" name="Genome Biol.">
        <title>Comparative genomics reveals high biological diversity and specific adaptations in the industrially and medically important fungal genus Aspergillus.</title>
        <authorList>
            <person name="de Vries R.P."/>
            <person name="Riley R."/>
            <person name="Wiebenga A."/>
            <person name="Aguilar-Osorio G."/>
            <person name="Amillis S."/>
            <person name="Uchima C.A."/>
            <person name="Anderluh G."/>
            <person name="Asadollahi M."/>
            <person name="Askin M."/>
            <person name="Barry K."/>
            <person name="Battaglia E."/>
            <person name="Bayram O."/>
            <person name="Benocci T."/>
            <person name="Braus-Stromeyer S.A."/>
            <person name="Caldana C."/>
            <person name="Canovas D."/>
            <person name="Cerqueira G.C."/>
            <person name="Chen F."/>
            <person name="Chen W."/>
            <person name="Choi C."/>
            <person name="Clum A."/>
            <person name="Dos Santos R.A."/>
            <person name="Damasio A.R."/>
            <person name="Diallinas G."/>
            <person name="Emri T."/>
            <person name="Fekete E."/>
            <person name="Flipphi M."/>
            <person name="Freyberg S."/>
            <person name="Gallo A."/>
            <person name="Gournas C."/>
            <person name="Habgood R."/>
            <person name="Hainaut M."/>
            <person name="Harispe M.L."/>
            <person name="Henrissat B."/>
            <person name="Hilden K.S."/>
            <person name="Hope R."/>
            <person name="Hossain A."/>
            <person name="Karabika E."/>
            <person name="Karaffa L."/>
            <person name="Karanyi Z."/>
            <person name="Krasevec N."/>
            <person name="Kuo A."/>
            <person name="Kusch H."/>
            <person name="LaButti K."/>
            <person name="Lagendijk E.L."/>
            <person name="Lapidus A."/>
            <person name="Levasseur A."/>
            <person name="Lindquist E."/>
            <person name="Lipzen A."/>
            <person name="Logrieco A.F."/>
            <person name="MacCabe A."/>
            <person name="Maekelae M.R."/>
            <person name="Malavazi I."/>
            <person name="Melin P."/>
            <person name="Meyer V."/>
            <person name="Mielnichuk N."/>
            <person name="Miskei M."/>
            <person name="Molnar A.P."/>
            <person name="Mule G."/>
            <person name="Ngan C.Y."/>
            <person name="Orejas M."/>
            <person name="Orosz E."/>
            <person name="Ouedraogo J.P."/>
            <person name="Overkamp K.M."/>
            <person name="Park H.-S."/>
            <person name="Perrone G."/>
            <person name="Piumi F."/>
            <person name="Punt P.J."/>
            <person name="Ram A.F."/>
            <person name="Ramon A."/>
            <person name="Rauscher S."/>
            <person name="Record E."/>
            <person name="Riano-Pachon D.M."/>
            <person name="Robert V."/>
            <person name="Roehrig J."/>
            <person name="Ruller R."/>
            <person name="Salamov A."/>
            <person name="Salih N.S."/>
            <person name="Samson R.A."/>
            <person name="Sandor E."/>
            <person name="Sanguinetti M."/>
            <person name="Schuetze T."/>
            <person name="Sepcic K."/>
            <person name="Shelest E."/>
            <person name="Sherlock G."/>
            <person name="Sophianopoulou V."/>
            <person name="Squina F.M."/>
            <person name="Sun H."/>
            <person name="Susca A."/>
            <person name="Todd R.B."/>
            <person name="Tsang A."/>
            <person name="Unkles S.E."/>
            <person name="van de Wiele N."/>
            <person name="van Rossen-Uffink D."/>
            <person name="Oliveira J.V."/>
            <person name="Vesth T.C."/>
            <person name="Visser J."/>
            <person name="Yu J.-H."/>
            <person name="Zhou M."/>
            <person name="Andersen M.R."/>
            <person name="Archer D.B."/>
            <person name="Baker S.E."/>
            <person name="Benoit I."/>
            <person name="Brakhage A.A."/>
            <person name="Braus G.H."/>
            <person name="Fischer R."/>
            <person name="Frisvad J.C."/>
            <person name="Goldman G.H."/>
            <person name="Houbraken J."/>
            <person name="Oakley B."/>
            <person name="Pocsi I."/>
            <person name="Scazzocchio C."/>
            <person name="Seiboth B."/>
            <person name="vanKuyk P.A."/>
            <person name="Wortman J."/>
            <person name="Dyer P.S."/>
            <person name="Grigoriev I.V."/>
        </authorList>
    </citation>
    <scope>NUCLEOTIDE SEQUENCE [LARGE SCALE GENOMIC DNA]</scope>
    <source>
        <strain evidence="2">CBS 516.65</strain>
    </source>
</reference>
<evidence type="ECO:0000313" key="2">
    <source>
        <dbReference type="Proteomes" id="UP000184300"/>
    </source>
</evidence>
<dbReference type="RefSeq" id="XP_022397460.1">
    <property type="nucleotide sequence ID" value="XM_022550199.1"/>
</dbReference>
<organism evidence="1 2">
    <name type="scientific">Aspergillus glaucus CBS 516.65</name>
    <dbReference type="NCBI Taxonomy" id="1160497"/>
    <lineage>
        <taxon>Eukaryota</taxon>
        <taxon>Fungi</taxon>
        <taxon>Dikarya</taxon>
        <taxon>Ascomycota</taxon>
        <taxon>Pezizomycotina</taxon>
        <taxon>Eurotiomycetes</taxon>
        <taxon>Eurotiomycetidae</taxon>
        <taxon>Eurotiales</taxon>
        <taxon>Aspergillaceae</taxon>
        <taxon>Aspergillus</taxon>
        <taxon>Aspergillus subgen. Aspergillus</taxon>
    </lineage>
</organism>
<dbReference type="Proteomes" id="UP000184300">
    <property type="component" value="Unassembled WGS sequence"/>
</dbReference>
<sequence>MANQCSGHSFAITQASNGNILTWHCHDCTGGPFTAVWLCKICGYVRCHSCHQSKS</sequence>
<gene>
    <name evidence="1" type="ORF">ASPGLDRAFT_830437</name>
</gene>
<dbReference type="EMBL" id="KV878909">
    <property type="protein sequence ID" value="OJJ80762.1"/>
    <property type="molecule type" value="Genomic_DNA"/>
</dbReference>
<proteinExistence type="predicted"/>
<dbReference type="VEuPathDB" id="FungiDB:ASPGLDRAFT_830437"/>
<keyword evidence="2" id="KW-1185">Reference proteome</keyword>
<dbReference type="GeneID" id="34466459"/>
<evidence type="ECO:0000313" key="1">
    <source>
        <dbReference type="EMBL" id="OJJ80762.1"/>
    </source>
</evidence>
<name>A0A1L9VAB5_ASPGL</name>
<protein>
    <submittedName>
        <fullName evidence="1">Uncharacterized protein</fullName>
    </submittedName>
</protein>
<dbReference type="OrthoDB" id="4230925at2759"/>
<accession>A0A1L9VAB5</accession>